<dbReference type="Proteomes" id="UP001198461">
    <property type="component" value="Unassembled WGS sequence"/>
</dbReference>
<feature type="domain" description="IPT/TIG" evidence="3">
    <location>
        <begin position="45"/>
        <end position="126"/>
    </location>
</feature>
<comment type="caution">
    <text evidence="5">The sequence shown here is derived from an EMBL/GenBank/DDBJ whole genome shotgun (WGS) entry which is preliminary data.</text>
</comment>
<dbReference type="InterPro" id="IPR011042">
    <property type="entry name" value="6-blade_b-propeller_TolB-like"/>
</dbReference>
<evidence type="ECO:0000259" key="3">
    <source>
        <dbReference type="SMART" id="SM00429"/>
    </source>
</evidence>
<evidence type="ECO:0000313" key="5">
    <source>
        <dbReference type="EMBL" id="RGK56370.1"/>
    </source>
</evidence>
<feature type="region of interest" description="Disordered" evidence="2">
    <location>
        <begin position="481"/>
        <end position="505"/>
    </location>
</feature>
<dbReference type="InterPro" id="IPR001258">
    <property type="entry name" value="NHL_repeat"/>
</dbReference>
<feature type="compositionally biased region" description="Acidic residues" evidence="2">
    <location>
        <begin position="481"/>
        <end position="494"/>
    </location>
</feature>
<accession>A0A3E4N3J2</accession>
<dbReference type="InterPro" id="IPR013783">
    <property type="entry name" value="Ig-like_fold"/>
</dbReference>
<dbReference type="PANTHER" id="PTHR13833:SF71">
    <property type="entry name" value="NHL DOMAIN-CONTAINING PROTEIN"/>
    <property type="match status" value="1"/>
</dbReference>
<dbReference type="InterPro" id="IPR014756">
    <property type="entry name" value="Ig_E-set"/>
</dbReference>
<dbReference type="AlphaFoldDB" id="A0A3E4N3J2"/>
<evidence type="ECO:0000313" key="4">
    <source>
        <dbReference type="EMBL" id="MCA4704911.1"/>
    </source>
</evidence>
<dbReference type="CDD" id="cd00603">
    <property type="entry name" value="IPT_PCSR"/>
    <property type="match status" value="1"/>
</dbReference>
<protein>
    <submittedName>
        <fullName evidence="5">DNA-binding protein</fullName>
    </submittedName>
    <submittedName>
        <fullName evidence="4">IPT/TIG domain-containing protein</fullName>
    </submittedName>
</protein>
<sequence length="505" mass="56210">MNGRTMRHGSMELPWRMLFVFFIICLGSCKDDKDETTTPYDPNQPVVVTKFTPEEGGARTRMIIYGSNFGTDIAVVSVKIGGKSAAIVSVKGNSIYCITPEHCYEGTIEVKVGEQTIEAPTKYKYKPQVVVTTLCGTVDEDGNGKDTPDASFADCGKIDNPTWFSFDPENHNILYLSQDNGAGANKKPLRVLDLAKEHISTMAISAYGVDRLHTISWTKTKDMVIATPKGGATSTSNIILKRKEDGSLDAAQKLTKGPGCYSSMIHPLSGDIIYYQKAKCFVYKYDFVKNGYEHNVVPPATDSDDYLFALPETDTDISFVPHPDGKYVYIIMHQKHYILRSNYDKVNNRLVTPYIVCGKSGDANYQDLAGTRARLNTPGQGVFVFNKDYESQGKEDCYDFYFTDSKNHCIRVLTPEGVVSTFAGRGSAGVNVWKYGYINGPVRETARFNTPVALAYDKDTETFYVGDVENHRIRKIAMEEMPEDLNGESSDENQSDTNIPNEARE</sequence>
<keyword evidence="5" id="KW-0238">DNA-binding</keyword>
<dbReference type="SUPFAM" id="SSF75011">
    <property type="entry name" value="3-carboxy-cis,cis-mucoante lactonizing enzyme"/>
    <property type="match status" value="1"/>
</dbReference>
<dbReference type="Proteomes" id="UP000261210">
    <property type="component" value="Unassembled WGS sequence"/>
</dbReference>
<feature type="compositionally biased region" description="Polar residues" evidence="2">
    <location>
        <begin position="495"/>
        <end position="505"/>
    </location>
</feature>
<dbReference type="SMART" id="SM00429">
    <property type="entry name" value="IPT"/>
    <property type="match status" value="1"/>
</dbReference>
<dbReference type="RefSeq" id="WP_117685128.1">
    <property type="nucleotide sequence ID" value="NZ_JADNHC010000074.1"/>
</dbReference>
<dbReference type="EMBL" id="JAIWYE010000026">
    <property type="protein sequence ID" value="MCA4704911.1"/>
    <property type="molecule type" value="Genomic_DNA"/>
</dbReference>
<keyword evidence="1" id="KW-0677">Repeat</keyword>
<dbReference type="Pfam" id="PF01436">
    <property type="entry name" value="NHL"/>
    <property type="match status" value="1"/>
</dbReference>
<dbReference type="Pfam" id="PF01833">
    <property type="entry name" value="TIG"/>
    <property type="match status" value="1"/>
</dbReference>
<evidence type="ECO:0000256" key="2">
    <source>
        <dbReference type="SAM" id="MobiDB-lite"/>
    </source>
</evidence>
<dbReference type="GO" id="GO:0003677">
    <property type="term" value="F:DNA binding"/>
    <property type="evidence" value="ECO:0007669"/>
    <property type="project" value="UniProtKB-KW"/>
</dbReference>
<name>A0A3E4N3J2_9BACE</name>
<evidence type="ECO:0000256" key="1">
    <source>
        <dbReference type="ARBA" id="ARBA00022737"/>
    </source>
</evidence>
<evidence type="ECO:0000313" key="6">
    <source>
        <dbReference type="Proteomes" id="UP000261210"/>
    </source>
</evidence>
<reference evidence="5 6" key="1">
    <citation type="submission" date="2018-08" db="EMBL/GenBank/DDBJ databases">
        <title>A genome reference for cultivated species of the human gut microbiota.</title>
        <authorList>
            <person name="Zou Y."/>
            <person name="Xue W."/>
            <person name="Luo G."/>
        </authorList>
    </citation>
    <scope>NUCLEOTIDE SEQUENCE [LARGE SCALE GENOMIC DNA]</scope>
    <source>
        <strain evidence="5 6">TF10-34</strain>
    </source>
</reference>
<reference evidence="4" key="2">
    <citation type="submission" date="2023-08" db="EMBL/GenBank/DDBJ databases">
        <title>Mucin Metabolism Genes Underlie the Key Renovations of Bacteroides xylanisolvens Genomes in Captive Great Apes.</title>
        <authorList>
            <person name="Nishida A.H."/>
        </authorList>
    </citation>
    <scope>NUCLEOTIDE SEQUENCE</scope>
    <source>
        <strain evidence="4">P13.H9</strain>
    </source>
</reference>
<organism evidence="5 6">
    <name type="scientific">Bacteroides xylanisolvens</name>
    <dbReference type="NCBI Taxonomy" id="371601"/>
    <lineage>
        <taxon>Bacteria</taxon>
        <taxon>Pseudomonadati</taxon>
        <taxon>Bacteroidota</taxon>
        <taxon>Bacteroidia</taxon>
        <taxon>Bacteroidales</taxon>
        <taxon>Bacteroidaceae</taxon>
        <taxon>Bacteroides</taxon>
    </lineage>
</organism>
<dbReference type="SUPFAM" id="SSF81296">
    <property type="entry name" value="E set domains"/>
    <property type="match status" value="1"/>
</dbReference>
<gene>
    <name evidence="5" type="ORF">DXD03_22370</name>
    <name evidence="4" type="ORF">LD004_14980</name>
</gene>
<proteinExistence type="predicted"/>
<dbReference type="EMBL" id="QSQU01000056">
    <property type="protein sequence ID" value="RGK56370.1"/>
    <property type="molecule type" value="Genomic_DNA"/>
</dbReference>
<dbReference type="InterPro" id="IPR002909">
    <property type="entry name" value="IPT_dom"/>
</dbReference>
<dbReference type="Gene3D" id="2.60.40.10">
    <property type="entry name" value="Immunoglobulins"/>
    <property type="match status" value="1"/>
</dbReference>
<dbReference type="Gene3D" id="2.120.10.30">
    <property type="entry name" value="TolB, C-terminal domain"/>
    <property type="match status" value="1"/>
</dbReference>
<dbReference type="PANTHER" id="PTHR13833">
    <property type="match status" value="1"/>
</dbReference>